<reference evidence="1 2" key="1">
    <citation type="journal article" date="2012" name="Genome Biol.">
        <title>Genome and low-iron response of an oceanic diatom adapted to chronic iron limitation.</title>
        <authorList>
            <person name="Lommer M."/>
            <person name="Specht M."/>
            <person name="Roy A.S."/>
            <person name="Kraemer L."/>
            <person name="Andreson R."/>
            <person name="Gutowska M.A."/>
            <person name="Wolf J."/>
            <person name="Bergner S.V."/>
            <person name="Schilhabel M.B."/>
            <person name="Klostermeier U.C."/>
            <person name="Beiko R.G."/>
            <person name="Rosenstiel P."/>
            <person name="Hippler M."/>
            <person name="Laroche J."/>
        </authorList>
    </citation>
    <scope>NUCLEOTIDE SEQUENCE [LARGE SCALE GENOMIC DNA]</scope>
    <source>
        <strain evidence="1 2">CCMP1005</strain>
    </source>
</reference>
<sequence length="85" mass="9662">MPSNNAAPPSVTVISWLQCRDLTDLPWLDLSMMMRDNSTTMWSLLARLECSLNERSQPMAQCWHIVYAIDRMGPKLKAKHSATKA</sequence>
<gene>
    <name evidence="1" type="ORF">THAOC_06452</name>
</gene>
<protein>
    <submittedName>
        <fullName evidence="1">Uncharacterized protein</fullName>
    </submittedName>
</protein>
<comment type="caution">
    <text evidence="1">The sequence shown here is derived from an EMBL/GenBank/DDBJ whole genome shotgun (WGS) entry which is preliminary data.</text>
</comment>
<dbReference type="EMBL" id="AGNL01006417">
    <property type="protein sequence ID" value="EJK72055.1"/>
    <property type="molecule type" value="Genomic_DNA"/>
</dbReference>
<evidence type="ECO:0000313" key="1">
    <source>
        <dbReference type="EMBL" id="EJK72055.1"/>
    </source>
</evidence>
<evidence type="ECO:0000313" key="2">
    <source>
        <dbReference type="Proteomes" id="UP000266841"/>
    </source>
</evidence>
<organism evidence="1 2">
    <name type="scientific">Thalassiosira oceanica</name>
    <name type="common">Marine diatom</name>
    <dbReference type="NCBI Taxonomy" id="159749"/>
    <lineage>
        <taxon>Eukaryota</taxon>
        <taxon>Sar</taxon>
        <taxon>Stramenopiles</taxon>
        <taxon>Ochrophyta</taxon>
        <taxon>Bacillariophyta</taxon>
        <taxon>Coscinodiscophyceae</taxon>
        <taxon>Thalassiosirophycidae</taxon>
        <taxon>Thalassiosirales</taxon>
        <taxon>Thalassiosiraceae</taxon>
        <taxon>Thalassiosira</taxon>
    </lineage>
</organism>
<dbReference type="Proteomes" id="UP000266841">
    <property type="component" value="Unassembled WGS sequence"/>
</dbReference>
<name>K0T2T2_THAOC</name>
<accession>K0T2T2</accession>
<dbReference type="AlphaFoldDB" id="K0T2T2"/>
<proteinExistence type="predicted"/>
<keyword evidence="2" id="KW-1185">Reference proteome</keyword>